<dbReference type="AlphaFoldDB" id="A0A1Q9ADB3"/>
<proteinExistence type="predicted"/>
<dbReference type="STRING" id="1672749.BJF92_17825"/>
<name>A0A1Q9ADB3_9HYPH</name>
<evidence type="ECO:0000256" key="1">
    <source>
        <dbReference type="SAM" id="SignalP"/>
    </source>
</evidence>
<reference evidence="2 3" key="1">
    <citation type="submission" date="2016-09" db="EMBL/GenBank/DDBJ databases">
        <title>Rhizobium sp. nov., a novel species isolated from the rice rhizosphere.</title>
        <authorList>
            <person name="Zhao J."/>
            <person name="Zhang X."/>
        </authorList>
    </citation>
    <scope>NUCLEOTIDE SEQUENCE [LARGE SCALE GENOMIC DNA]</scope>
    <source>
        <strain evidence="2 3">MH17</strain>
    </source>
</reference>
<dbReference type="SMART" id="SM00028">
    <property type="entry name" value="TPR"/>
    <property type="match status" value="4"/>
</dbReference>
<dbReference type="InterPro" id="IPR011990">
    <property type="entry name" value="TPR-like_helical_dom_sf"/>
</dbReference>
<organism evidence="2 3">
    <name type="scientific">Xaviernesmea rhizosphaerae</name>
    <dbReference type="NCBI Taxonomy" id="1672749"/>
    <lineage>
        <taxon>Bacteria</taxon>
        <taxon>Pseudomonadati</taxon>
        <taxon>Pseudomonadota</taxon>
        <taxon>Alphaproteobacteria</taxon>
        <taxon>Hyphomicrobiales</taxon>
        <taxon>Rhizobiaceae</taxon>
        <taxon>Rhizobium/Agrobacterium group</taxon>
        <taxon>Xaviernesmea</taxon>
    </lineage>
</organism>
<evidence type="ECO:0000313" key="3">
    <source>
        <dbReference type="Proteomes" id="UP000186143"/>
    </source>
</evidence>
<dbReference type="Proteomes" id="UP000186143">
    <property type="component" value="Unassembled WGS sequence"/>
</dbReference>
<accession>A0A1Q9ADB3</accession>
<dbReference type="OrthoDB" id="7324591at2"/>
<feature type="signal peptide" evidence="1">
    <location>
        <begin position="1"/>
        <end position="21"/>
    </location>
</feature>
<protein>
    <recommendedName>
        <fullName evidence="4">Cellulose synthase</fullName>
    </recommendedName>
</protein>
<dbReference type="Gene3D" id="1.25.40.10">
    <property type="entry name" value="Tetratricopeptide repeat domain"/>
    <property type="match status" value="1"/>
</dbReference>
<dbReference type="RefSeq" id="WP_143524144.1">
    <property type="nucleotide sequence ID" value="NZ_MKIO01000041.1"/>
</dbReference>
<evidence type="ECO:0000313" key="2">
    <source>
        <dbReference type="EMBL" id="OLP52910.1"/>
    </source>
</evidence>
<feature type="chain" id="PRO_5012028254" description="Cellulose synthase" evidence="1">
    <location>
        <begin position="22"/>
        <end position="837"/>
    </location>
</feature>
<comment type="caution">
    <text evidence="2">The sequence shown here is derived from an EMBL/GenBank/DDBJ whole genome shotgun (WGS) entry which is preliminary data.</text>
</comment>
<dbReference type="EMBL" id="MKIO01000041">
    <property type="protein sequence ID" value="OLP52910.1"/>
    <property type="molecule type" value="Genomic_DNA"/>
</dbReference>
<sequence length="837" mass="88717">MIKSGTLVLSSALFAVLGFHAGQYLGPPAMATGDDVLVTGSLPQLQTSTALQQPVAWRPPREDMPVLLAQAMPPAMPPVYETDAPAAQPAAAAMAAAAGRTDDKPANGVVDLAPAAPEATPVVAAAASAMPDVDESALRFFAQRGDTVRLQAEIARLKALYPDWQPPADPLAPKATVDAELDRMWKLYGAGQYDALHKAIAERQQKQAGWQPPSELASLLQLADARERLVAASDGKRYEEVIAEGAAHPGLLVCDEVDMLWRVAEAFAKTNRAQRAEDAYRYVLGHCDVTAERSATMQKAASLLPPETVRGLLALERKTPAGTGEFDGVRDDLARQFMAAGAKDATAIVSPDDVTRMEKLAETEHRAGDALLLGWYNERRGKMTQAEVWFRKARAADDTAEAAQGLALVLIARKAPQEAEDILYRWRAASDDAHKTYLAAAANVLALDPPIVLQPDVLARMGREASEARDGALAEQFGWYARAFNQQPLALQWFATSLTWQRDNEPAAYGLALTARELKMASVFARLQSDWGPRSARIANIGKAGARAEATAHAMPVVLAEYLDGPRASAGDGAPARAIETVAPIASAQARETAVAGAPLANAPLAGTPAAVAPAAPLAPVRSSAQRAPAAQQTASLAYVSDAEPAAQAAPRHRKVAGAHAAARKGCTGFADAQTLAPAAALQRGWCLMELNRPAEASRSFGAALKSSDSRTRGDAAYGQSLAYLRMGLTENAAAAATKGPMDQHKASELQVALLTNKALAAFKARRYSEALLLLDRRAELTPERADLMVLRGYAYMSMNQYGNAIQIFESLAATGNRDAIKGLAEAREAKNPIPGG</sequence>
<dbReference type="SUPFAM" id="SSF48452">
    <property type="entry name" value="TPR-like"/>
    <property type="match status" value="1"/>
</dbReference>
<dbReference type="InterPro" id="IPR019734">
    <property type="entry name" value="TPR_rpt"/>
</dbReference>
<keyword evidence="1" id="KW-0732">Signal</keyword>
<gene>
    <name evidence="2" type="ORF">BJF92_17825</name>
</gene>
<evidence type="ECO:0008006" key="4">
    <source>
        <dbReference type="Google" id="ProtNLM"/>
    </source>
</evidence>